<dbReference type="EMBL" id="CAJHNH020004190">
    <property type="protein sequence ID" value="CAG5130674.1"/>
    <property type="molecule type" value="Genomic_DNA"/>
</dbReference>
<feature type="compositionally biased region" description="Polar residues" evidence="1">
    <location>
        <begin position="100"/>
        <end position="164"/>
    </location>
</feature>
<dbReference type="InterPro" id="IPR013761">
    <property type="entry name" value="SAM/pointed_sf"/>
</dbReference>
<name>A0A8S3ZM00_9EUPU</name>
<feature type="compositionally biased region" description="Polar residues" evidence="1">
    <location>
        <begin position="249"/>
        <end position="272"/>
    </location>
</feature>
<dbReference type="SUPFAM" id="SSF47769">
    <property type="entry name" value="SAM/Pointed domain"/>
    <property type="match status" value="1"/>
</dbReference>
<dbReference type="Gene3D" id="1.10.150.50">
    <property type="entry name" value="Transcription Factor, Ets-1"/>
    <property type="match status" value="1"/>
</dbReference>
<feature type="compositionally biased region" description="Polar residues" evidence="1">
    <location>
        <begin position="322"/>
        <end position="336"/>
    </location>
</feature>
<keyword evidence="4" id="KW-1185">Reference proteome</keyword>
<evidence type="ECO:0000259" key="2">
    <source>
        <dbReference type="SMART" id="SM00454"/>
    </source>
</evidence>
<evidence type="ECO:0000256" key="1">
    <source>
        <dbReference type="SAM" id="MobiDB-lite"/>
    </source>
</evidence>
<feature type="region of interest" description="Disordered" evidence="1">
    <location>
        <begin position="486"/>
        <end position="525"/>
    </location>
</feature>
<feature type="compositionally biased region" description="Polar residues" evidence="1">
    <location>
        <begin position="173"/>
        <end position="224"/>
    </location>
</feature>
<feature type="compositionally biased region" description="Polar residues" evidence="1">
    <location>
        <begin position="33"/>
        <end position="67"/>
    </location>
</feature>
<dbReference type="InterPro" id="IPR001660">
    <property type="entry name" value="SAM"/>
</dbReference>
<reference evidence="3" key="1">
    <citation type="submission" date="2021-04" db="EMBL/GenBank/DDBJ databases">
        <authorList>
            <consortium name="Molecular Ecology Group"/>
        </authorList>
    </citation>
    <scope>NUCLEOTIDE SEQUENCE</scope>
</reference>
<feature type="region of interest" description="Disordered" evidence="1">
    <location>
        <begin position="33"/>
        <end position="279"/>
    </location>
</feature>
<feature type="region of interest" description="Disordered" evidence="1">
    <location>
        <begin position="444"/>
        <end position="465"/>
    </location>
</feature>
<dbReference type="Pfam" id="PF07647">
    <property type="entry name" value="SAM_2"/>
    <property type="match status" value="1"/>
</dbReference>
<feature type="compositionally biased region" description="Basic residues" evidence="1">
    <location>
        <begin position="506"/>
        <end position="520"/>
    </location>
</feature>
<dbReference type="AlphaFoldDB" id="A0A8S3ZM00"/>
<dbReference type="OrthoDB" id="8188202at2759"/>
<feature type="compositionally biased region" description="Polar residues" evidence="1">
    <location>
        <begin position="382"/>
        <end position="403"/>
    </location>
</feature>
<dbReference type="SMART" id="SM00454">
    <property type="entry name" value="SAM"/>
    <property type="match status" value="1"/>
</dbReference>
<evidence type="ECO:0000313" key="4">
    <source>
        <dbReference type="Proteomes" id="UP000678393"/>
    </source>
</evidence>
<dbReference type="Proteomes" id="UP000678393">
    <property type="component" value="Unassembled WGS sequence"/>
</dbReference>
<feature type="domain" description="SAM" evidence="2">
    <location>
        <begin position="623"/>
        <end position="687"/>
    </location>
</feature>
<evidence type="ECO:0000313" key="3">
    <source>
        <dbReference type="EMBL" id="CAG5130674.1"/>
    </source>
</evidence>
<feature type="compositionally biased region" description="Basic and acidic residues" evidence="1">
    <location>
        <begin position="369"/>
        <end position="381"/>
    </location>
</feature>
<sequence length="695" mass="77271">MLLCNLKHLVTVSYSVIKLSYGYFLSSQNYRPSPHLSQTPLQHPHITTSNPHEPAHNSPSSFTQNGRATPHLISADFPPGNSSQNERFTHHNLAIPDLQNGISSQNGRFTPQLTTPDLQHSSSSQNERFTPHLTTPDLQPSSSSQNVRFTPHLNSLDFQAGSTTPDHRRTTFRESPTGQSSSNPDPTSGSNNSSQLSADSASTKTFSTFKPQKSNASSDPTIGPSSKYPDAQIGMRVTLSDDKRADARQVSSPHFASKTTSPRRQNISTSEPVVSGVKESLARPLSRFSSAFLDSDGSFEDEYSLQPHDSIFNYHDGGSEDGTVTPQASSQATLSSHAPRRRSVNSTPVAANPGFPDSASPDFVPKTPDLLRKSPEDRTRLETSGGTSRTQQAETKSKSQLGTPLNKDYRSTYGQHIRSKSLDDVRESENDSLLSFDVENTILTVEPSDQSDRGTVRSHKGSNSVRAQLQRLEGMYSHVMKTLGEASHGTRTRRRWSIGSSDTSSMRHHSHHSLHSRTSGHKLGGRDVKAIGKRFQRLESHVITLARSVAHLSSEMRVQNSLSREMENVKREIQELKSQRSASPALPGNLVRPNRLLSDFERYQGWVPSLTNPRRVNKLTKFFGQEPPLLEIFLKQLGYEKYLQNFEKEHIGMIELPYMTEVKLQTLGIPMGPRLRILQEAQVYLKQANLDLYFV</sequence>
<proteinExistence type="predicted"/>
<gene>
    <name evidence="3" type="ORF">CUNI_LOCUS16232</name>
</gene>
<organism evidence="3 4">
    <name type="scientific">Candidula unifasciata</name>
    <dbReference type="NCBI Taxonomy" id="100452"/>
    <lineage>
        <taxon>Eukaryota</taxon>
        <taxon>Metazoa</taxon>
        <taxon>Spiralia</taxon>
        <taxon>Lophotrochozoa</taxon>
        <taxon>Mollusca</taxon>
        <taxon>Gastropoda</taxon>
        <taxon>Heterobranchia</taxon>
        <taxon>Euthyneura</taxon>
        <taxon>Panpulmonata</taxon>
        <taxon>Eupulmonata</taxon>
        <taxon>Stylommatophora</taxon>
        <taxon>Helicina</taxon>
        <taxon>Helicoidea</taxon>
        <taxon>Geomitridae</taxon>
        <taxon>Candidula</taxon>
    </lineage>
</organism>
<feature type="region of interest" description="Disordered" evidence="1">
    <location>
        <begin position="310"/>
        <end position="413"/>
    </location>
</feature>
<accession>A0A8S3ZM00</accession>
<protein>
    <recommendedName>
        <fullName evidence="2">SAM domain-containing protein</fullName>
    </recommendedName>
</protein>
<comment type="caution">
    <text evidence="3">The sequence shown here is derived from an EMBL/GenBank/DDBJ whole genome shotgun (WGS) entry which is preliminary data.</text>
</comment>